<sequence>MVTKGPAGKNRIPVAISGCLLGEKSRYDLSDKSIPSITDALADHFTWVPFCPEMEIGLGAPREKLNLTVTGAEVRLTGDESGIDYTRKMERHAMARVKDLSHVCGYILKSKSPSCGLSGDTGIFSRIVLTRFPGIPMVDEGGLDNDEGRKSFVEKVFIYHRERRLSNA</sequence>
<name>A0A3B1C359_9ZZZZ</name>
<gene>
    <name evidence="1" type="ORF">MNBD_NITROSPINAE02-1049</name>
</gene>
<dbReference type="Pfam" id="PF04463">
    <property type="entry name" value="2-thiour_desulf"/>
    <property type="match status" value="1"/>
</dbReference>
<accession>A0A3B1C359</accession>
<dbReference type="InterPro" id="IPR007553">
    <property type="entry name" value="2-thiour_desulf"/>
</dbReference>
<dbReference type="AlphaFoldDB" id="A0A3B1C359"/>
<dbReference type="PANTHER" id="PTHR30087">
    <property type="entry name" value="INNER MEMBRANE PROTEIN"/>
    <property type="match status" value="1"/>
</dbReference>
<protein>
    <submittedName>
        <fullName evidence="1">Uncharacterized protein</fullName>
    </submittedName>
</protein>
<dbReference type="EMBL" id="UOGE01000034">
    <property type="protein sequence ID" value="VAX18268.1"/>
    <property type="molecule type" value="Genomic_DNA"/>
</dbReference>
<organism evidence="1">
    <name type="scientific">hydrothermal vent metagenome</name>
    <dbReference type="NCBI Taxonomy" id="652676"/>
    <lineage>
        <taxon>unclassified sequences</taxon>
        <taxon>metagenomes</taxon>
        <taxon>ecological metagenomes</taxon>
    </lineage>
</organism>
<dbReference type="PANTHER" id="PTHR30087:SF0">
    <property type="entry name" value="INNER MEMBRANE PROTEIN"/>
    <property type="match status" value="1"/>
</dbReference>
<evidence type="ECO:0000313" key="1">
    <source>
        <dbReference type="EMBL" id="VAX18268.1"/>
    </source>
</evidence>
<reference evidence="1" key="1">
    <citation type="submission" date="2018-06" db="EMBL/GenBank/DDBJ databases">
        <authorList>
            <person name="Zhirakovskaya E."/>
        </authorList>
    </citation>
    <scope>NUCLEOTIDE SEQUENCE</scope>
</reference>
<proteinExistence type="predicted"/>